<evidence type="ECO:0000313" key="7">
    <source>
        <dbReference type="Proteomes" id="UP000076882"/>
    </source>
</evidence>
<dbReference type="Proteomes" id="UP000094892">
    <property type="component" value="Unassembled WGS sequence"/>
</dbReference>
<reference evidence="4 9" key="2">
    <citation type="submission" date="2016-08" db="EMBL/GenBank/DDBJ databases">
        <title>Genome sequencing of Lactobacillus plantarum JSA22, isolated from fermented soybean paste.</title>
        <authorList>
            <person name="Choi H.S."/>
        </authorList>
    </citation>
    <scope>NUCLEOTIDE SEQUENCE [LARGE SCALE GENOMIC DNA]</scope>
    <source>
        <strain evidence="4 9">JSA22</strain>
    </source>
</reference>
<gene>
    <name evidence="5" type="ORF">JH395_14310</name>
    <name evidence="2" type="ORF">Lp19_0733</name>
    <name evidence="4" type="ORF">LPJSA22_03122</name>
    <name evidence="3" type="ORF">NAB2_2647</name>
    <name evidence="1" type="ORF">Nizo2260_2663</name>
</gene>
<dbReference type="Proteomes" id="UP000076989">
    <property type="component" value="Unassembled WGS sequence"/>
</dbReference>
<dbReference type="Gene3D" id="3.40.50.1820">
    <property type="entry name" value="alpha/beta hydrolase"/>
    <property type="match status" value="1"/>
</dbReference>
<dbReference type="GO" id="GO:0016787">
    <property type="term" value="F:hydrolase activity"/>
    <property type="evidence" value="ECO:0007669"/>
    <property type="project" value="UniProtKB-KW"/>
</dbReference>
<reference evidence="5 10" key="3">
    <citation type="submission" date="2020-12" db="EMBL/GenBank/DDBJ databases">
        <title>Whole genome sequencing of Lactobacillus plantarum PC518.</title>
        <authorList>
            <person name="Guo Q."/>
        </authorList>
    </citation>
    <scope>NUCLEOTIDE SEQUENCE [LARGE SCALE GENOMIC DNA]</scope>
    <source>
        <strain evidence="5 10">PC518</strain>
    </source>
</reference>
<evidence type="ECO:0000313" key="5">
    <source>
        <dbReference type="EMBL" id="QQM60861.1"/>
    </source>
</evidence>
<evidence type="ECO:0000313" key="3">
    <source>
        <dbReference type="EMBL" id="KZV02027.1"/>
    </source>
</evidence>
<dbReference type="Pfam" id="PF00756">
    <property type="entry name" value="Esterase"/>
    <property type="match status" value="1"/>
</dbReference>
<dbReference type="PANTHER" id="PTHR48098">
    <property type="entry name" value="ENTEROCHELIN ESTERASE-RELATED"/>
    <property type="match status" value="1"/>
</dbReference>
<dbReference type="EMBL" id="MCOL01000001">
    <property type="protein sequence ID" value="ODO63100.1"/>
    <property type="molecule type" value="Genomic_DNA"/>
</dbReference>
<dbReference type="InterPro" id="IPR000801">
    <property type="entry name" value="Esterase-like"/>
</dbReference>
<dbReference type="GO" id="GO:0016747">
    <property type="term" value="F:acyltransferase activity, transferring groups other than amino-acyl groups"/>
    <property type="evidence" value="ECO:0007669"/>
    <property type="project" value="TreeGrafter"/>
</dbReference>
<dbReference type="EMBL" id="CP066817">
    <property type="protein sequence ID" value="QQM60861.1"/>
    <property type="molecule type" value="Genomic_DNA"/>
</dbReference>
<evidence type="ECO:0000313" key="9">
    <source>
        <dbReference type="Proteomes" id="UP000094892"/>
    </source>
</evidence>
<organism evidence="4 9">
    <name type="scientific">Lactiplantibacillus plantarum</name>
    <name type="common">Lactobacillus plantarum</name>
    <dbReference type="NCBI Taxonomy" id="1590"/>
    <lineage>
        <taxon>Bacteria</taxon>
        <taxon>Bacillati</taxon>
        <taxon>Bacillota</taxon>
        <taxon>Bacilli</taxon>
        <taxon>Lactobacillales</taxon>
        <taxon>Lactobacillaceae</taxon>
        <taxon>Lactiplantibacillus</taxon>
    </lineage>
</organism>
<dbReference type="ESTHER" id="lacpl-EST2">
    <property type="family name" value="A85-EsteraseD-FGH"/>
</dbReference>
<name>A0A0G9GNG0_LACPN</name>
<dbReference type="PANTHER" id="PTHR48098:SF1">
    <property type="entry name" value="DIACYLGLYCEROL ACYLTRANSFERASE_MYCOLYLTRANSFERASE AG85A"/>
    <property type="match status" value="1"/>
</dbReference>
<dbReference type="AlphaFoldDB" id="A0A0G9GNG0"/>
<reference evidence="6 7" key="1">
    <citation type="submission" date="2016-03" db="EMBL/GenBank/DDBJ databases">
        <title>Comparative genomics of 54 Lactobacillus plantarum strains reveals genomic uncoupling from niche constraints.</title>
        <authorList>
            <person name="Martino M.E."/>
        </authorList>
    </citation>
    <scope>NUCLEOTIDE SEQUENCE [LARGE SCALE GENOMIC DNA]</scope>
    <source>
        <strain evidence="2 7">19.1</strain>
        <strain evidence="3 6">NAB2</strain>
        <strain evidence="1 8">Nizo2260</strain>
    </source>
</reference>
<sequence>MSIHSNNFYSNVLRQSVQVQVILPEPVNAVGQILPDYSSGEQQLPTVWLLHGLGGDATSWLRRTEIELLATQYRVAVVMPETGRGFYTNMVHGPRYWDYLTHELPTRMRYIFPLSARPEDNYLLGNSMGGYGALRYAFTYPQRFAAVAALSPVTDLKRFHVEQSAIMPDLELAFSPAQMQGTPADLSYLVQQPTNWGTLRVLMATGDQDMLRSMDEAFKPELAAVFKDQFEWQLQPGHHDWRLWNHQLPFAMHWLIKGGWRNV</sequence>
<dbReference type="SUPFAM" id="SSF53474">
    <property type="entry name" value="alpha/beta-Hydrolases"/>
    <property type="match status" value="1"/>
</dbReference>
<dbReference type="EMBL" id="LUXO01000033">
    <property type="protein sequence ID" value="KZV02027.1"/>
    <property type="molecule type" value="Genomic_DNA"/>
</dbReference>
<dbReference type="Proteomes" id="UP000076872">
    <property type="component" value="Unassembled WGS sequence"/>
</dbReference>
<evidence type="ECO:0000313" key="10">
    <source>
        <dbReference type="Proteomes" id="UP000595466"/>
    </source>
</evidence>
<dbReference type="SMR" id="A0A0G9GNG0"/>
<dbReference type="EMBL" id="LUXM01000018">
    <property type="protein sequence ID" value="KZU96757.1"/>
    <property type="molecule type" value="Genomic_DNA"/>
</dbReference>
<evidence type="ECO:0000313" key="6">
    <source>
        <dbReference type="Proteomes" id="UP000076872"/>
    </source>
</evidence>
<evidence type="ECO:0000313" key="8">
    <source>
        <dbReference type="Proteomes" id="UP000076989"/>
    </source>
</evidence>
<dbReference type="OMA" id="VHRSFYT"/>
<evidence type="ECO:0000313" key="1">
    <source>
        <dbReference type="EMBL" id="KZU01856.1"/>
    </source>
</evidence>
<dbReference type="RefSeq" id="WP_003643083.1">
    <property type="nucleotide sequence ID" value="NZ_AP028145.1"/>
</dbReference>
<dbReference type="InterPro" id="IPR050583">
    <property type="entry name" value="Mycobacterial_A85_antigen"/>
</dbReference>
<evidence type="ECO:0000313" key="2">
    <source>
        <dbReference type="EMBL" id="KZU96757.1"/>
    </source>
</evidence>
<dbReference type="Proteomes" id="UP000076882">
    <property type="component" value="Unassembled WGS sequence"/>
</dbReference>
<dbReference type="EMBL" id="LUWI01000035">
    <property type="protein sequence ID" value="KZU01856.1"/>
    <property type="molecule type" value="Genomic_DNA"/>
</dbReference>
<dbReference type="Proteomes" id="UP000595466">
    <property type="component" value="Chromosome"/>
</dbReference>
<dbReference type="InterPro" id="IPR029058">
    <property type="entry name" value="AB_hydrolase_fold"/>
</dbReference>
<protein>
    <submittedName>
        <fullName evidence="5">Alpha/beta fold hydrolase</fullName>
    </submittedName>
    <submittedName>
        <fullName evidence="1">Tributyrin esterase</fullName>
    </submittedName>
</protein>
<accession>A0A0G9GNG0</accession>
<dbReference type="PATRIC" id="fig|1590.142.peg.3100"/>
<keyword evidence="5" id="KW-0378">Hydrolase</keyword>
<evidence type="ECO:0000313" key="4">
    <source>
        <dbReference type="EMBL" id="ODO63100.1"/>
    </source>
</evidence>
<proteinExistence type="predicted"/>